<protein>
    <submittedName>
        <fullName evidence="1">Uncharacterized protein</fullName>
    </submittedName>
</protein>
<organism evidence="1 2">
    <name type="scientific">Mucilaginibacter ximonensis</name>
    <dbReference type="NCBI Taxonomy" id="538021"/>
    <lineage>
        <taxon>Bacteria</taxon>
        <taxon>Pseudomonadati</taxon>
        <taxon>Bacteroidota</taxon>
        <taxon>Sphingobacteriia</taxon>
        <taxon>Sphingobacteriales</taxon>
        <taxon>Sphingobacteriaceae</taxon>
        <taxon>Mucilaginibacter</taxon>
    </lineage>
</organism>
<proteinExistence type="predicted"/>
<evidence type="ECO:0000313" key="1">
    <source>
        <dbReference type="EMBL" id="MFD2871986.1"/>
    </source>
</evidence>
<name>A0ABW5Y9R2_9SPHI</name>
<keyword evidence="2" id="KW-1185">Reference proteome</keyword>
<dbReference type="EMBL" id="JBHUPD010000001">
    <property type="protein sequence ID" value="MFD2871986.1"/>
    <property type="molecule type" value="Genomic_DNA"/>
</dbReference>
<sequence>MEKIIIQTNPAGKRLYQACQDGFAVYAAQLDQVQQWSGTLKFLEERDNAIFEKLGYQNMKGLMTTSSLLTIAASDLSIIVSALYLTKQRLEQIYYMKSAYLIVYETYMAFQGKQQLLKKEVNEADEELQAKHKLIIKSWRKFIADFKLDSDVKNVRHKTGGHINTDFSEWYAIVLSLDPQHTANMLIAFTQIIQDLQFLLNPLIQRRLNSILTAGNQAKERSMNMVEKMEQMVPQLDFSALKDIINKL</sequence>
<dbReference type="Proteomes" id="UP001597557">
    <property type="component" value="Unassembled WGS sequence"/>
</dbReference>
<dbReference type="RefSeq" id="WP_377183205.1">
    <property type="nucleotide sequence ID" value="NZ_JBHUPD010000001.1"/>
</dbReference>
<accession>A0ABW5Y9R2</accession>
<comment type="caution">
    <text evidence="1">The sequence shown here is derived from an EMBL/GenBank/DDBJ whole genome shotgun (WGS) entry which is preliminary data.</text>
</comment>
<reference evidence="2" key="1">
    <citation type="journal article" date="2019" name="Int. J. Syst. Evol. Microbiol.">
        <title>The Global Catalogue of Microorganisms (GCM) 10K type strain sequencing project: providing services to taxonomists for standard genome sequencing and annotation.</title>
        <authorList>
            <consortium name="The Broad Institute Genomics Platform"/>
            <consortium name="The Broad Institute Genome Sequencing Center for Infectious Disease"/>
            <person name="Wu L."/>
            <person name="Ma J."/>
        </authorList>
    </citation>
    <scope>NUCLEOTIDE SEQUENCE [LARGE SCALE GENOMIC DNA]</scope>
    <source>
        <strain evidence="2">KCTC 22437</strain>
    </source>
</reference>
<gene>
    <name evidence="1" type="ORF">ACFS5N_05870</name>
</gene>
<evidence type="ECO:0000313" key="2">
    <source>
        <dbReference type="Proteomes" id="UP001597557"/>
    </source>
</evidence>